<feature type="transmembrane region" description="Helical" evidence="2">
    <location>
        <begin position="403"/>
        <end position="424"/>
    </location>
</feature>
<keyword evidence="2" id="KW-1133">Transmembrane helix</keyword>
<dbReference type="EMBL" id="CP031034">
    <property type="protein sequence ID" value="QDZ18463.1"/>
    <property type="molecule type" value="Genomic_DNA"/>
</dbReference>
<dbReference type="PANTHER" id="PTHR21715:SF0">
    <property type="entry name" value="RH04127P"/>
    <property type="match status" value="1"/>
</dbReference>
<evidence type="ECO:0000313" key="4">
    <source>
        <dbReference type="EMBL" id="QDZ18463.1"/>
    </source>
</evidence>
<feature type="compositionally biased region" description="Polar residues" evidence="1">
    <location>
        <begin position="680"/>
        <end position="706"/>
    </location>
</feature>
<dbReference type="SMART" id="SM00456">
    <property type="entry name" value="WW"/>
    <property type="match status" value="1"/>
</dbReference>
<evidence type="ECO:0000259" key="3">
    <source>
        <dbReference type="PROSITE" id="PS50020"/>
    </source>
</evidence>
<dbReference type="Gene3D" id="3.30.1470.10">
    <property type="entry name" value="Photosystem I PsaD, reaction center subunit II"/>
    <property type="match status" value="1"/>
</dbReference>
<feature type="region of interest" description="Disordered" evidence="1">
    <location>
        <begin position="17"/>
        <end position="61"/>
    </location>
</feature>
<gene>
    <name evidence="4" type="ORF">A3770_01p09810</name>
</gene>
<dbReference type="InterPro" id="IPR036020">
    <property type="entry name" value="WW_dom_sf"/>
</dbReference>
<dbReference type="PROSITE" id="PS50020">
    <property type="entry name" value="WW_DOMAIN_2"/>
    <property type="match status" value="1"/>
</dbReference>
<feature type="compositionally biased region" description="Basic and acidic residues" evidence="1">
    <location>
        <begin position="490"/>
        <end position="522"/>
    </location>
</feature>
<evidence type="ECO:0000256" key="2">
    <source>
        <dbReference type="SAM" id="Phobius"/>
    </source>
</evidence>
<dbReference type="Proteomes" id="UP000316726">
    <property type="component" value="Chromosome 1"/>
</dbReference>
<evidence type="ECO:0000313" key="5">
    <source>
        <dbReference type="Proteomes" id="UP000316726"/>
    </source>
</evidence>
<feature type="compositionally biased region" description="Polar residues" evidence="1">
    <location>
        <begin position="17"/>
        <end position="36"/>
    </location>
</feature>
<feature type="region of interest" description="Disordered" evidence="1">
    <location>
        <begin position="612"/>
        <end position="658"/>
    </location>
</feature>
<dbReference type="InterPro" id="IPR001202">
    <property type="entry name" value="WW_dom"/>
</dbReference>
<feature type="domain" description="WW" evidence="3">
    <location>
        <begin position="559"/>
        <end position="592"/>
    </location>
</feature>
<dbReference type="AlphaFoldDB" id="A0A5B8MDG8"/>
<dbReference type="STRING" id="1764295.A0A5B8MDG8"/>
<dbReference type="PROSITE" id="PS01159">
    <property type="entry name" value="WW_DOMAIN_1"/>
    <property type="match status" value="1"/>
</dbReference>
<dbReference type="OrthoDB" id="6344460at2759"/>
<protein>
    <recommendedName>
        <fullName evidence="3">WW domain-containing protein</fullName>
    </recommendedName>
</protein>
<feature type="transmembrane region" description="Helical" evidence="2">
    <location>
        <begin position="369"/>
        <end position="397"/>
    </location>
</feature>
<accession>A0A5B8MDG8</accession>
<keyword evidence="2" id="KW-0812">Transmembrane</keyword>
<name>A0A5B8MDG8_9CHLO</name>
<feature type="compositionally biased region" description="Polar residues" evidence="1">
    <location>
        <begin position="44"/>
        <end position="61"/>
    </location>
</feature>
<dbReference type="InterPro" id="IPR053233">
    <property type="entry name" value="ABRA-related"/>
</dbReference>
<feature type="region of interest" description="Disordered" evidence="1">
    <location>
        <begin position="450"/>
        <end position="522"/>
    </location>
</feature>
<evidence type="ECO:0000256" key="1">
    <source>
        <dbReference type="SAM" id="MobiDB-lite"/>
    </source>
</evidence>
<proteinExistence type="predicted"/>
<sequence length="780" mass="86360">MGLLVDSSARALEGLEQTASTSGATASHNNSSSQGFGLQGGKSDFSTLSGSSKPGNWSSQASWRKRQSEHAVIKHCSTVFDSLQNIPEKTELQSHIFKLEKAIQQIYTLRVEGNAKVFQTCSHVVSELEAACTLFELELPKHISELRALGEALATHGEVSKTKYVWRLTQFLSNSTLRIKEFNRYLAEAMEIQKALQLRLVVHDFGQWNSRASNHLVSGLTLNKLLLVTFRLRKLAIPQRLIDELDVVEDQVQVIAREVLPQDDEGFEEYLEKCRECTVQVSGVLDAIIAGKGAFNVQQEEIDSCLSQMKLLKQTNTTMEETPKAAIAVIESLQDILISMNQVNVLVRGVQAFFKIKLRQKEDARKVNMFALFNLLLAVLAVLILIGGSSLLIIGLLDDDEGMASIGIAMLASTALIYLMLTAISSIKRRSKSAILPVASSVPVKATVPVKRSSPNKKLKKNAVAPLSAEQVAQQRRENGEDGPAQAEKAAARDDPKGEEELAPAEGKEAVGDVEAKGKDEKVDEKVLREEVVRYAVHLGMDPEEDTDLFWIAEQAYHAHLPSNWAQYSDDKGNLYYFNKVTGISSWSHPLENQFRSLYMQMKASKERFGSMPSMQQQPQGVPQYNPQRFHTGDSNVTSDNESEYESEGSRFETSRDSFSSSFMGSYFSSLVSPRGEASDLTNSISENPKNRSYTSGVTGKQHQLGGSSVNLEHIPRSKFSESSPAFMRKKKLHEKILERSYEDLPISARPPPTAFLASLSDSSAGRSMQKALNNIMKNM</sequence>
<organism evidence="4 5">
    <name type="scientific">Chloropicon primus</name>
    <dbReference type="NCBI Taxonomy" id="1764295"/>
    <lineage>
        <taxon>Eukaryota</taxon>
        <taxon>Viridiplantae</taxon>
        <taxon>Chlorophyta</taxon>
        <taxon>Chloropicophyceae</taxon>
        <taxon>Chloropicales</taxon>
        <taxon>Chloropicaceae</taxon>
        <taxon>Chloropicon</taxon>
    </lineage>
</organism>
<feature type="compositionally biased region" description="Polar residues" evidence="1">
    <location>
        <begin position="613"/>
        <end position="640"/>
    </location>
</feature>
<feature type="region of interest" description="Disordered" evidence="1">
    <location>
        <begin position="678"/>
        <end position="706"/>
    </location>
</feature>
<reference evidence="4 5" key="1">
    <citation type="submission" date="2018-07" db="EMBL/GenBank/DDBJ databases">
        <title>The complete nuclear genome of the prasinophyte Chloropicon primus (CCMP1205).</title>
        <authorList>
            <person name="Pombert J.-F."/>
            <person name="Otis C."/>
            <person name="Turmel M."/>
            <person name="Lemieux C."/>
        </authorList>
    </citation>
    <scope>NUCLEOTIDE SEQUENCE [LARGE SCALE GENOMIC DNA]</scope>
    <source>
        <strain evidence="4 5">CCMP1205</strain>
    </source>
</reference>
<dbReference type="PANTHER" id="PTHR21715">
    <property type="entry name" value="RH04127P"/>
    <property type="match status" value="1"/>
</dbReference>
<dbReference type="SUPFAM" id="SSF51045">
    <property type="entry name" value="WW domain"/>
    <property type="match status" value="1"/>
</dbReference>
<keyword evidence="5" id="KW-1185">Reference proteome</keyword>
<keyword evidence="2" id="KW-0472">Membrane</keyword>
<dbReference type="CDD" id="cd00201">
    <property type="entry name" value="WW"/>
    <property type="match status" value="1"/>
</dbReference>
<dbReference type="Pfam" id="PF00397">
    <property type="entry name" value="WW"/>
    <property type="match status" value="1"/>
</dbReference>